<dbReference type="Gene3D" id="3.90.180.10">
    <property type="entry name" value="Medium-chain alcohol dehydrogenases, catalytic domain"/>
    <property type="match status" value="1"/>
</dbReference>
<dbReference type="Pfam" id="PF00929">
    <property type="entry name" value="RNase_T"/>
    <property type="match status" value="1"/>
</dbReference>
<dbReference type="InterPro" id="IPR036291">
    <property type="entry name" value="NAD(P)-bd_dom_sf"/>
</dbReference>
<dbReference type="EnsemblPlants" id="Bo5g127470.1">
    <property type="protein sequence ID" value="Bo5g127470.1"/>
    <property type="gene ID" value="Bo5g127470"/>
</dbReference>
<keyword evidence="7" id="KW-0539">Nucleus</keyword>
<keyword evidence="4" id="KW-0540">Nuclease</keyword>
<evidence type="ECO:0000256" key="1">
    <source>
        <dbReference type="ARBA" id="ARBA00004123"/>
    </source>
</evidence>
<comment type="subcellular location">
    <subcellularLocation>
        <location evidence="1">Nucleus</location>
    </subcellularLocation>
</comment>
<evidence type="ECO:0000259" key="10">
    <source>
        <dbReference type="SMART" id="SM00829"/>
    </source>
</evidence>
<reference evidence="11" key="2">
    <citation type="submission" date="2015-03" db="UniProtKB">
        <authorList>
            <consortium name="EnsemblPlants"/>
        </authorList>
    </citation>
    <scope>IDENTIFICATION</scope>
</reference>
<dbReference type="InterPro" id="IPR012337">
    <property type="entry name" value="RNaseH-like_sf"/>
</dbReference>
<feature type="domain" description="Exonuclease" evidence="9">
    <location>
        <begin position="85"/>
        <end position="269"/>
    </location>
</feature>
<dbReference type="CDD" id="cd05289">
    <property type="entry name" value="MDR_like_2"/>
    <property type="match status" value="1"/>
</dbReference>
<reference evidence="11 12" key="1">
    <citation type="journal article" date="2014" name="Genome Biol.">
        <title>Transcriptome and methylome profiling reveals relics of genome dominance in the mesopolyploid Brassica oleracea.</title>
        <authorList>
            <person name="Parkin I.A."/>
            <person name="Koh C."/>
            <person name="Tang H."/>
            <person name="Robinson S.J."/>
            <person name="Kagale S."/>
            <person name="Clarke W.E."/>
            <person name="Town C.D."/>
            <person name="Nixon J."/>
            <person name="Krishnakumar V."/>
            <person name="Bidwell S.L."/>
            <person name="Denoeud F."/>
            <person name="Belcram H."/>
            <person name="Links M.G."/>
            <person name="Just J."/>
            <person name="Clarke C."/>
            <person name="Bender T."/>
            <person name="Huebert T."/>
            <person name="Mason A.S."/>
            <person name="Pires J.C."/>
            <person name="Barker G."/>
            <person name="Moore J."/>
            <person name="Walley P.G."/>
            <person name="Manoli S."/>
            <person name="Batley J."/>
            <person name="Edwards D."/>
            <person name="Nelson M.N."/>
            <person name="Wang X."/>
            <person name="Paterson A.H."/>
            <person name="King G."/>
            <person name="Bancroft I."/>
            <person name="Chalhoub B."/>
            <person name="Sharpe A.G."/>
        </authorList>
    </citation>
    <scope>NUCLEOTIDE SEQUENCE</scope>
    <source>
        <strain evidence="11 12">cv. TO1000</strain>
    </source>
</reference>
<dbReference type="FunFam" id="3.30.420.10:FF:000007">
    <property type="entry name" value="Interferon-stimulated exonuclease gene 20"/>
    <property type="match status" value="1"/>
</dbReference>
<dbReference type="GO" id="GO:0008408">
    <property type="term" value="F:3'-5' exonuclease activity"/>
    <property type="evidence" value="ECO:0007669"/>
    <property type="project" value="InterPro"/>
</dbReference>
<evidence type="ECO:0000256" key="4">
    <source>
        <dbReference type="ARBA" id="ARBA00022722"/>
    </source>
</evidence>
<sequence length="659" mass="72896">MSSDLKRKPKKKNPKPVQINPNWSLLQQKLKSDSNNSGNRKSSNNDDSDNPRSILGKRKERPDTEVDVPKISPLAPVNDDSSLTDEVAMDCEMVGVSQGTKSALGRVTLVNKWGNVLYDEFVRPVERVVDFRTHISGIRPRDLRKAKDFRVAQTKVAELIKGKILVGHALHNDLKVLLLTHPKKDIRDTAEYQPFLKYFSHLTNPSFLSSSCPNEPICNLPNRDKTRKSLKHLASEFLGADIQNGEHCPIDDARAAMLLYQKNRREWERNVKDQTRMRLKQKKQEADFRIDGGEIRVMRSLRGSSMAGLVSHPARLSSLRSIFTGCRAVMLPRFGGPEVLELRENVPVPNLNPNEVLVRARAVSVNPLDCRIRAGYGRSVLQPHLPVIIGRDISGEVAAVGNSVKAFKVGQEVFGALHPTALRGTYTDYGILSEEELTEKPSSVSHVEASAIPFAALTAWRALKSNARILEGQRLLVFGGGAVGFAAIQLGVAFGCHVTASCVGQTKDRILAAGAEQAVDYLTEDIEVAVKGKFDAVLDTIGRPETERIGINFLRKGGNYMTLQGEAASLTDRYGFLIGLPLATSLLAKKKIQYQYSHGIDYWWTYMRADPEGLAEIQRLVGAGKLKIPVEKTFPITEVVAAHEAKEKKLVPGKVVLEL</sequence>
<keyword evidence="5" id="KW-0378">Hydrolase</keyword>
<keyword evidence="6" id="KW-0269">Exonuclease</keyword>
<dbReference type="Pfam" id="PF13602">
    <property type="entry name" value="ADH_zinc_N_2"/>
    <property type="match status" value="1"/>
</dbReference>
<dbReference type="PANTHER" id="PTHR43482:SF1">
    <property type="entry name" value="PROTEIN AST1-RELATED"/>
    <property type="match status" value="1"/>
</dbReference>
<proteinExistence type="inferred from homology"/>
<dbReference type="InterPro" id="IPR013154">
    <property type="entry name" value="ADH-like_N"/>
</dbReference>
<dbReference type="CDD" id="cd06144">
    <property type="entry name" value="REX4_like"/>
    <property type="match status" value="1"/>
</dbReference>
<evidence type="ECO:0000313" key="12">
    <source>
        <dbReference type="Proteomes" id="UP000032141"/>
    </source>
</evidence>
<dbReference type="Gramene" id="Bo5g127470.1">
    <property type="protein sequence ID" value="Bo5g127470.1"/>
    <property type="gene ID" value="Bo5g127470"/>
</dbReference>
<dbReference type="HOGENOM" id="CLU_416431_0_0_1"/>
<feature type="domain" description="Enoyl reductase (ER)" evidence="10">
    <location>
        <begin position="335"/>
        <end position="657"/>
    </location>
</feature>
<dbReference type="STRING" id="109376.A0A0D3CK06"/>
<dbReference type="SMART" id="SM00479">
    <property type="entry name" value="EXOIII"/>
    <property type="match status" value="1"/>
</dbReference>
<dbReference type="InterPro" id="IPR020843">
    <property type="entry name" value="ER"/>
</dbReference>
<accession>A0A0D3CK06</accession>
<feature type="region of interest" description="Disordered" evidence="8">
    <location>
        <begin position="1"/>
        <end position="79"/>
    </location>
</feature>
<dbReference type="Gene3D" id="3.30.420.10">
    <property type="entry name" value="Ribonuclease H-like superfamily/Ribonuclease H"/>
    <property type="match status" value="1"/>
</dbReference>
<evidence type="ECO:0000256" key="8">
    <source>
        <dbReference type="SAM" id="MobiDB-lite"/>
    </source>
</evidence>
<dbReference type="SUPFAM" id="SSF53098">
    <property type="entry name" value="Ribonuclease H-like"/>
    <property type="match status" value="1"/>
</dbReference>
<evidence type="ECO:0000256" key="7">
    <source>
        <dbReference type="ARBA" id="ARBA00023242"/>
    </source>
</evidence>
<evidence type="ECO:0000256" key="3">
    <source>
        <dbReference type="ARBA" id="ARBA00016937"/>
    </source>
</evidence>
<name>A0A0D3CK06_BRAOL</name>
<evidence type="ECO:0000259" key="9">
    <source>
        <dbReference type="SMART" id="SM00479"/>
    </source>
</evidence>
<dbReference type="InterPro" id="IPR036397">
    <property type="entry name" value="RNaseH_sf"/>
</dbReference>
<dbReference type="PANTHER" id="PTHR43482">
    <property type="entry name" value="PROTEIN AST1-RELATED"/>
    <property type="match status" value="1"/>
</dbReference>
<evidence type="ECO:0000256" key="2">
    <source>
        <dbReference type="ARBA" id="ARBA00010489"/>
    </source>
</evidence>
<evidence type="ECO:0000313" key="11">
    <source>
        <dbReference type="EnsemblPlants" id="Bo5g127470.1"/>
    </source>
</evidence>
<dbReference type="InterPro" id="IPR011032">
    <property type="entry name" value="GroES-like_sf"/>
</dbReference>
<dbReference type="GO" id="GO:0005634">
    <property type="term" value="C:nucleus"/>
    <property type="evidence" value="ECO:0007669"/>
    <property type="project" value="UniProtKB-SubCell"/>
</dbReference>
<dbReference type="GO" id="GO:0006364">
    <property type="term" value="P:rRNA processing"/>
    <property type="evidence" value="ECO:0007669"/>
    <property type="project" value="InterPro"/>
</dbReference>
<protein>
    <recommendedName>
        <fullName evidence="3">RNA exonuclease 4</fullName>
    </recommendedName>
</protein>
<dbReference type="Proteomes" id="UP000032141">
    <property type="component" value="Chromosome C5"/>
</dbReference>
<feature type="compositionally biased region" description="Polar residues" evidence="8">
    <location>
        <begin position="19"/>
        <end position="29"/>
    </location>
</feature>
<dbReference type="eggNOG" id="KOG2249">
    <property type="taxonomic scope" value="Eukaryota"/>
</dbReference>
<dbReference type="AlphaFoldDB" id="A0A0D3CK06"/>
<dbReference type="eggNOG" id="KOG1198">
    <property type="taxonomic scope" value="Eukaryota"/>
</dbReference>
<dbReference type="Pfam" id="PF08240">
    <property type="entry name" value="ADH_N"/>
    <property type="match status" value="1"/>
</dbReference>
<dbReference type="GO" id="GO:0016491">
    <property type="term" value="F:oxidoreductase activity"/>
    <property type="evidence" value="ECO:0007669"/>
    <property type="project" value="InterPro"/>
</dbReference>
<evidence type="ECO:0000256" key="5">
    <source>
        <dbReference type="ARBA" id="ARBA00022801"/>
    </source>
</evidence>
<dbReference type="InterPro" id="IPR037431">
    <property type="entry name" value="REX4_DEDDh_dom"/>
</dbReference>
<dbReference type="GO" id="GO:0003676">
    <property type="term" value="F:nucleic acid binding"/>
    <property type="evidence" value="ECO:0007669"/>
    <property type="project" value="InterPro"/>
</dbReference>
<feature type="compositionally biased region" description="Low complexity" evidence="8">
    <location>
        <begin position="33"/>
        <end position="42"/>
    </location>
</feature>
<comment type="similarity">
    <text evidence="2">Belongs to the REXO4 family.</text>
</comment>
<dbReference type="OMA" id="GGEMRVM"/>
<dbReference type="Gene3D" id="3.40.50.720">
    <property type="entry name" value="NAD(P)-binding Rossmann-like Domain"/>
    <property type="match status" value="1"/>
</dbReference>
<dbReference type="InterPro" id="IPR052585">
    <property type="entry name" value="Lipid_raft_assoc_Zn_ADH"/>
</dbReference>
<dbReference type="SUPFAM" id="SSF50129">
    <property type="entry name" value="GroES-like"/>
    <property type="match status" value="1"/>
</dbReference>
<dbReference type="SMART" id="SM00829">
    <property type="entry name" value="PKS_ER"/>
    <property type="match status" value="1"/>
</dbReference>
<organism evidence="11 12">
    <name type="scientific">Brassica oleracea var. oleracea</name>
    <dbReference type="NCBI Taxonomy" id="109376"/>
    <lineage>
        <taxon>Eukaryota</taxon>
        <taxon>Viridiplantae</taxon>
        <taxon>Streptophyta</taxon>
        <taxon>Embryophyta</taxon>
        <taxon>Tracheophyta</taxon>
        <taxon>Spermatophyta</taxon>
        <taxon>Magnoliopsida</taxon>
        <taxon>eudicotyledons</taxon>
        <taxon>Gunneridae</taxon>
        <taxon>Pentapetalae</taxon>
        <taxon>rosids</taxon>
        <taxon>malvids</taxon>
        <taxon>Brassicales</taxon>
        <taxon>Brassicaceae</taxon>
        <taxon>Brassiceae</taxon>
        <taxon>Brassica</taxon>
    </lineage>
</organism>
<evidence type="ECO:0000256" key="6">
    <source>
        <dbReference type="ARBA" id="ARBA00022839"/>
    </source>
</evidence>
<keyword evidence="12" id="KW-1185">Reference proteome</keyword>
<dbReference type="SUPFAM" id="SSF51735">
    <property type="entry name" value="NAD(P)-binding Rossmann-fold domains"/>
    <property type="match status" value="1"/>
</dbReference>
<dbReference type="InterPro" id="IPR013520">
    <property type="entry name" value="Ribonucl_H"/>
</dbReference>